<evidence type="ECO:0000256" key="5">
    <source>
        <dbReference type="SAM" id="MobiDB-lite"/>
    </source>
</evidence>
<accession>A0A7S1BCA7</accession>
<keyword evidence="2 6" id="KW-0812">Transmembrane</keyword>
<reference evidence="7" key="1">
    <citation type="submission" date="2021-01" db="EMBL/GenBank/DDBJ databases">
        <authorList>
            <person name="Corre E."/>
            <person name="Pelletier E."/>
            <person name="Niang G."/>
            <person name="Scheremetjew M."/>
            <person name="Finn R."/>
            <person name="Kale V."/>
            <person name="Holt S."/>
            <person name="Cochrane G."/>
            <person name="Meng A."/>
            <person name="Brown T."/>
            <person name="Cohen L."/>
        </authorList>
    </citation>
    <scope>NUCLEOTIDE SEQUENCE</scope>
    <source>
        <strain evidence="7">308</strain>
    </source>
</reference>
<sequence>MASPLSDSSISASAWFEDYCKNTPLFTRYVLNWTLGSFFFVFFVDIPRLFLNTPHRTILCLELYRAITSFLVPPPDIFFLIFFLFGFLTLGVKIEPIIGTAKFALLCITLVTFLNVTNDLVCTALFYILGLTNLMVIPCGSGYDVLLLLLAVDCLVFSPATETRRISCLPCRFDVKQYPLYALGIATLLVGFRPSHFLSVAVGYAYSHGRLDQLLPKPSLETVERWESDDGCLKNFRNRPGWQKAGKETVPSTSGVVIAPGNGSLPNVAPDASTSTRQRPKFPGNGRAIGGGAGDEEQGPSYGTGVIPIVSANKQAREAMAAAAERRNQVSDRDT</sequence>
<keyword evidence="3 6" id="KW-1133">Transmembrane helix</keyword>
<gene>
    <name evidence="7" type="ORF">CHYS00102_LOCUS9392</name>
</gene>
<proteinExistence type="predicted"/>
<evidence type="ECO:0000256" key="1">
    <source>
        <dbReference type="ARBA" id="ARBA00004141"/>
    </source>
</evidence>
<dbReference type="GO" id="GO:0016020">
    <property type="term" value="C:membrane"/>
    <property type="evidence" value="ECO:0007669"/>
    <property type="project" value="UniProtKB-SubCell"/>
</dbReference>
<feature type="transmembrane region" description="Helical" evidence="6">
    <location>
        <begin position="135"/>
        <end position="157"/>
    </location>
</feature>
<feature type="transmembrane region" description="Helical" evidence="6">
    <location>
        <begin position="70"/>
        <end position="91"/>
    </location>
</feature>
<evidence type="ECO:0000256" key="6">
    <source>
        <dbReference type="SAM" id="Phobius"/>
    </source>
</evidence>
<evidence type="ECO:0000313" key="7">
    <source>
        <dbReference type="EMBL" id="CAD8882204.1"/>
    </source>
</evidence>
<feature type="transmembrane region" description="Helical" evidence="6">
    <location>
        <begin position="103"/>
        <end position="129"/>
    </location>
</feature>
<evidence type="ECO:0008006" key="8">
    <source>
        <dbReference type="Google" id="ProtNLM"/>
    </source>
</evidence>
<dbReference type="AlphaFoldDB" id="A0A7S1BCA7"/>
<feature type="transmembrane region" description="Helical" evidence="6">
    <location>
        <begin position="29"/>
        <end position="50"/>
    </location>
</feature>
<comment type="subcellular location">
    <subcellularLocation>
        <location evidence="1">Membrane</location>
        <topology evidence="1">Multi-pass membrane protein</topology>
    </subcellularLocation>
</comment>
<evidence type="ECO:0000256" key="4">
    <source>
        <dbReference type="ARBA" id="ARBA00023136"/>
    </source>
</evidence>
<dbReference type="SUPFAM" id="SSF144091">
    <property type="entry name" value="Rhomboid-like"/>
    <property type="match status" value="1"/>
</dbReference>
<dbReference type="EMBL" id="HBFR01012969">
    <property type="protein sequence ID" value="CAD8882204.1"/>
    <property type="molecule type" value="Transcribed_RNA"/>
</dbReference>
<protein>
    <recommendedName>
        <fullName evidence="8">Derlin</fullName>
    </recommendedName>
</protein>
<organism evidence="7">
    <name type="scientific">Corethron hystrix</name>
    <dbReference type="NCBI Taxonomy" id="216773"/>
    <lineage>
        <taxon>Eukaryota</taxon>
        <taxon>Sar</taxon>
        <taxon>Stramenopiles</taxon>
        <taxon>Ochrophyta</taxon>
        <taxon>Bacillariophyta</taxon>
        <taxon>Coscinodiscophyceae</taxon>
        <taxon>Corethrophycidae</taxon>
        <taxon>Corethrales</taxon>
        <taxon>Corethraceae</taxon>
        <taxon>Corethron</taxon>
    </lineage>
</organism>
<dbReference type="InterPro" id="IPR035952">
    <property type="entry name" value="Rhomboid-like_sf"/>
</dbReference>
<feature type="region of interest" description="Disordered" evidence="5">
    <location>
        <begin position="243"/>
        <end position="306"/>
    </location>
</feature>
<name>A0A7S1BCA7_9STRA</name>
<evidence type="ECO:0000256" key="2">
    <source>
        <dbReference type="ARBA" id="ARBA00022692"/>
    </source>
</evidence>
<evidence type="ECO:0000256" key="3">
    <source>
        <dbReference type="ARBA" id="ARBA00022989"/>
    </source>
</evidence>
<keyword evidence="4 6" id="KW-0472">Membrane</keyword>